<evidence type="ECO:0000259" key="12">
    <source>
        <dbReference type="PROSITE" id="PS50816"/>
    </source>
</evidence>
<evidence type="ECO:0000256" key="7">
    <source>
        <dbReference type="ARBA" id="ARBA00022840"/>
    </source>
</evidence>
<evidence type="ECO:0000256" key="6">
    <source>
        <dbReference type="ARBA" id="ARBA00022777"/>
    </source>
</evidence>
<evidence type="ECO:0000256" key="4">
    <source>
        <dbReference type="ARBA" id="ARBA00022679"/>
    </source>
</evidence>
<reference evidence="13" key="2">
    <citation type="journal article" date="2015" name="Data Brief">
        <title>Shoot transcriptome of the giant reed, Arundo donax.</title>
        <authorList>
            <person name="Barrero R.A."/>
            <person name="Guerrero F.D."/>
            <person name="Moolhuijzen P."/>
            <person name="Goolsby J.A."/>
            <person name="Tidwell J."/>
            <person name="Bellgard S.E."/>
            <person name="Bellgard M.I."/>
        </authorList>
    </citation>
    <scope>NUCLEOTIDE SEQUENCE</scope>
    <source>
        <tissue evidence="13">Shoot tissue taken approximately 20 cm above the soil surface</tissue>
    </source>
</reference>
<comment type="similarity">
    <text evidence="1">Belongs to the protein kinase superfamily. CAMK Ser/Thr protein kinase family. SNF1 subfamily.</text>
</comment>
<evidence type="ECO:0000256" key="10">
    <source>
        <dbReference type="ARBA" id="ARBA00048679"/>
    </source>
</evidence>
<dbReference type="InterPro" id="IPR004041">
    <property type="entry name" value="NAF_dom"/>
</dbReference>
<evidence type="ECO:0000259" key="11">
    <source>
        <dbReference type="PROSITE" id="PS50011"/>
    </source>
</evidence>
<dbReference type="AlphaFoldDB" id="A0A0A8XSG1"/>
<dbReference type="GO" id="GO:0005524">
    <property type="term" value="F:ATP binding"/>
    <property type="evidence" value="ECO:0007669"/>
    <property type="project" value="UniProtKB-KW"/>
</dbReference>
<dbReference type="Gene3D" id="3.30.310.80">
    <property type="entry name" value="Kinase associated domain 1, KA1"/>
    <property type="match status" value="1"/>
</dbReference>
<dbReference type="SUPFAM" id="SSF56112">
    <property type="entry name" value="Protein kinase-like (PK-like)"/>
    <property type="match status" value="1"/>
</dbReference>
<evidence type="ECO:0000256" key="2">
    <source>
        <dbReference type="ARBA" id="ARBA00012513"/>
    </source>
</evidence>
<dbReference type="PROSITE" id="PS50816">
    <property type="entry name" value="NAF"/>
    <property type="match status" value="1"/>
</dbReference>
<proteinExistence type="inferred from homology"/>
<evidence type="ECO:0000313" key="13">
    <source>
        <dbReference type="EMBL" id="JAD16919.1"/>
    </source>
</evidence>
<feature type="domain" description="NAF" evidence="12">
    <location>
        <begin position="103"/>
        <end position="127"/>
    </location>
</feature>
<evidence type="ECO:0000256" key="8">
    <source>
        <dbReference type="ARBA" id="ARBA00023211"/>
    </source>
</evidence>
<dbReference type="PANTHER" id="PTHR43895">
    <property type="entry name" value="CALCIUM/CALMODULIN-DEPENDENT PROTEIN KINASE KINASE-RELATED"/>
    <property type="match status" value="1"/>
</dbReference>
<evidence type="ECO:0000256" key="5">
    <source>
        <dbReference type="ARBA" id="ARBA00022741"/>
    </source>
</evidence>
<comment type="catalytic activity">
    <reaction evidence="9">
        <text>L-threonyl-[protein] + ATP = O-phospho-L-threonyl-[protein] + ADP + H(+)</text>
        <dbReference type="Rhea" id="RHEA:46608"/>
        <dbReference type="Rhea" id="RHEA-COMP:11060"/>
        <dbReference type="Rhea" id="RHEA-COMP:11605"/>
        <dbReference type="ChEBI" id="CHEBI:15378"/>
        <dbReference type="ChEBI" id="CHEBI:30013"/>
        <dbReference type="ChEBI" id="CHEBI:30616"/>
        <dbReference type="ChEBI" id="CHEBI:61977"/>
        <dbReference type="ChEBI" id="CHEBI:456216"/>
        <dbReference type="EC" id="2.7.11.1"/>
    </reaction>
</comment>
<dbReference type="FunFam" id="3.30.310.80:FF:000002">
    <property type="entry name" value="Non-specific serine/threonine protein kinase"/>
    <property type="match status" value="1"/>
</dbReference>
<keyword evidence="4" id="KW-0808">Transferase</keyword>
<evidence type="ECO:0000256" key="1">
    <source>
        <dbReference type="ARBA" id="ARBA00006234"/>
    </source>
</evidence>
<dbReference type="EC" id="2.7.11.1" evidence="2"/>
<comment type="catalytic activity">
    <reaction evidence="10">
        <text>L-seryl-[protein] + ATP = O-phospho-L-seryl-[protein] + ADP + H(+)</text>
        <dbReference type="Rhea" id="RHEA:17989"/>
        <dbReference type="Rhea" id="RHEA-COMP:9863"/>
        <dbReference type="Rhea" id="RHEA-COMP:11604"/>
        <dbReference type="ChEBI" id="CHEBI:15378"/>
        <dbReference type="ChEBI" id="CHEBI:29999"/>
        <dbReference type="ChEBI" id="CHEBI:30616"/>
        <dbReference type="ChEBI" id="CHEBI:83421"/>
        <dbReference type="ChEBI" id="CHEBI:456216"/>
        <dbReference type="EC" id="2.7.11.1"/>
    </reaction>
</comment>
<accession>A0A0A8XSG1</accession>
<dbReference type="InterPro" id="IPR018451">
    <property type="entry name" value="NAF/FISL_domain"/>
</dbReference>
<feature type="domain" description="Protein kinase" evidence="11">
    <location>
        <begin position="1"/>
        <end position="61"/>
    </location>
</feature>
<protein>
    <recommendedName>
        <fullName evidence="2">non-specific serine/threonine protein kinase</fullName>
        <ecNumber evidence="2">2.7.11.1</ecNumber>
    </recommendedName>
</protein>
<evidence type="ECO:0000256" key="3">
    <source>
        <dbReference type="ARBA" id="ARBA00022527"/>
    </source>
</evidence>
<sequence>MAGYLPFEENDLPTLYEKITAAHYSCPYWFSPGVTSLIQRILDPNPRTRITIEEIRSDPWFKKNYVAIRRGEDENVDLDDVQAVFDNIEDKYVSEEVTRKDGGGPLMMNAFEMITLSQGLDLSALFDRQQDFIKRQTRFVSRKPAKTIVATIEVVAKSMGLKIHSQNYKLRLEGGSSNRMSQFAVVLEVFEVAPSLFMVNVRKVAGDTLEYHKFYKNLCSKLDSIIWRPIEVSAKSTLLRTTTC</sequence>
<keyword evidence="8" id="KW-0464">Manganese</keyword>
<keyword evidence="6" id="KW-0418">Kinase</keyword>
<dbReference type="Pfam" id="PF03822">
    <property type="entry name" value="NAF"/>
    <property type="match status" value="1"/>
</dbReference>
<dbReference type="CDD" id="cd12195">
    <property type="entry name" value="CIPK_C"/>
    <property type="match status" value="1"/>
</dbReference>
<name>A0A0A8XSG1_ARUDO</name>
<keyword evidence="5" id="KW-0547">Nucleotide-binding</keyword>
<keyword evidence="3" id="KW-0723">Serine/threonine-protein kinase</keyword>
<keyword evidence="7" id="KW-0067">ATP-binding</keyword>
<dbReference type="InterPro" id="IPR000719">
    <property type="entry name" value="Prot_kinase_dom"/>
</dbReference>
<reference evidence="13" key="1">
    <citation type="submission" date="2014-09" db="EMBL/GenBank/DDBJ databases">
        <authorList>
            <person name="Magalhaes I.L.F."/>
            <person name="Oliveira U."/>
            <person name="Santos F.R."/>
            <person name="Vidigal T.H.D.A."/>
            <person name="Brescovit A.D."/>
            <person name="Santos A.J."/>
        </authorList>
    </citation>
    <scope>NUCLEOTIDE SEQUENCE</scope>
    <source>
        <tissue evidence="13">Shoot tissue taken approximately 20 cm above the soil surface</tissue>
    </source>
</reference>
<dbReference type="GO" id="GO:0004674">
    <property type="term" value="F:protein serine/threonine kinase activity"/>
    <property type="evidence" value="ECO:0007669"/>
    <property type="project" value="UniProtKB-KW"/>
</dbReference>
<dbReference type="GO" id="GO:0007165">
    <property type="term" value="P:signal transduction"/>
    <property type="evidence" value="ECO:0007669"/>
    <property type="project" value="InterPro"/>
</dbReference>
<evidence type="ECO:0000256" key="9">
    <source>
        <dbReference type="ARBA" id="ARBA00047899"/>
    </source>
</evidence>
<dbReference type="PROSITE" id="PS50011">
    <property type="entry name" value="PROTEIN_KINASE_DOM"/>
    <property type="match status" value="1"/>
</dbReference>
<organism evidence="13">
    <name type="scientific">Arundo donax</name>
    <name type="common">Giant reed</name>
    <name type="synonym">Donax arundinaceus</name>
    <dbReference type="NCBI Taxonomy" id="35708"/>
    <lineage>
        <taxon>Eukaryota</taxon>
        <taxon>Viridiplantae</taxon>
        <taxon>Streptophyta</taxon>
        <taxon>Embryophyta</taxon>
        <taxon>Tracheophyta</taxon>
        <taxon>Spermatophyta</taxon>
        <taxon>Magnoliopsida</taxon>
        <taxon>Liliopsida</taxon>
        <taxon>Poales</taxon>
        <taxon>Poaceae</taxon>
        <taxon>PACMAD clade</taxon>
        <taxon>Arundinoideae</taxon>
        <taxon>Arundineae</taxon>
        <taxon>Arundo</taxon>
    </lineage>
</organism>
<dbReference type="PANTHER" id="PTHR43895:SF32">
    <property type="entry name" value="SERINE_THREONINE-PROTEIN KINASE CHK1"/>
    <property type="match status" value="1"/>
</dbReference>
<dbReference type="Gene3D" id="1.10.510.10">
    <property type="entry name" value="Transferase(Phosphotransferase) domain 1"/>
    <property type="match status" value="1"/>
</dbReference>
<dbReference type="EMBL" id="GBRH01280976">
    <property type="protein sequence ID" value="JAD16919.1"/>
    <property type="molecule type" value="Transcribed_RNA"/>
</dbReference>
<dbReference type="InterPro" id="IPR011009">
    <property type="entry name" value="Kinase-like_dom_sf"/>
</dbReference>